<reference evidence="1 2" key="1">
    <citation type="submission" date="2018-11" db="EMBL/GenBank/DDBJ databases">
        <title>Multidrug-resistant genes are associated with an 42-kb island TGI1 carrying a complex class 1 integron in a Trueperella pyogenes.</title>
        <authorList>
            <person name="Dong W."/>
        </authorList>
    </citation>
    <scope>NUCLEOTIDE SEQUENCE [LARGE SCALE GENOMIC DNA]</scope>
    <source>
        <strain evidence="1 2">TP4</strain>
    </source>
</reference>
<dbReference type="RefSeq" id="WP_052251203.1">
    <property type="nucleotide sequence ID" value="NZ_CP033905.1"/>
</dbReference>
<dbReference type="EMBL" id="CP033905">
    <property type="protein sequence ID" value="AZR07700.1"/>
    <property type="molecule type" value="Genomic_DNA"/>
</dbReference>
<dbReference type="GO" id="GO:0005886">
    <property type="term" value="C:plasma membrane"/>
    <property type="evidence" value="ECO:0007669"/>
    <property type="project" value="TreeGrafter"/>
</dbReference>
<dbReference type="PANTHER" id="PTHR30503:SF3">
    <property type="entry name" value="INNER MEMBRANE PROTEIN YEDI"/>
    <property type="match status" value="1"/>
</dbReference>
<dbReference type="PANTHER" id="PTHR30503">
    <property type="entry name" value="INNER MEMBRANE PROTEIN YEDI"/>
    <property type="match status" value="1"/>
</dbReference>
<dbReference type="AlphaFoldDB" id="A0A380MB60"/>
<dbReference type="Proteomes" id="UP000275951">
    <property type="component" value="Chromosome"/>
</dbReference>
<proteinExistence type="predicted"/>
<evidence type="ECO:0000313" key="1">
    <source>
        <dbReference type="EMBL" id="AZR07700.1"/>
    </source>
</evidence>
<gene>
    <name evidence="1" type="ORF">EBQ10_10680</name>
</gene>
<dbReference type="Pfam" id="PF05661">
    <property type="entry name" value="DUF808"/>
    <property type="match status" value="1"/>
</dbReference>
<dbReference type="InterPro" id="IPR008526">
    <property type="entry name" value="YedI"/>
</dbReference>
<sequence>MATGFLALLDDIAALARIAAASLDDIAAGTAKASTKAIGVVIDDTAVTPQYVDGLTPARELPIIKRIFWGSIRNKLVFIVPVALLLSQFAPWALTPLLMLGGTYLVYEGAHKIVDKLRKGERTHRVAPAAVRGAQAEDVIVKQATTTDFILSAEIMVIALNEVTDRALWMRAIILVIVAVLITALVYGVVAILVKMDDVGLALAGKNSRFVQKLGRSVFAAMPKVMSAITVVGTFAMLWVGGHIVVVGLAQTLWSGPHDLAHLLVEIAVGTHAGFLAWLVDTAYSMAFGLVWGTLVVGIAAVLPFGKQHDAVEVVPAEDGHLHLRKSGS</sequence>
<name>A0A380MB60_9ACTO</name>
<accession>A0A380MB60</accession>
<dbReference type="PIRSF" id="PIRSF016660">
    <property type="entry name" value="YedI"/>
    <property type="match status" value="1"/>
</dbReference>
<organism evidence="1 2">
    <name type="scientific">Trueperella pyogenes</name>
    <dbReference type="NCBI Taxonomy" id="1661"/>
    <lineage>
        <taxon>Bacteria</taxon>
        <taxon>Bacillati</taxon>
        <taxon>Actinomycetota</taxon>
        <taxon>Actinomycetes</taxon>
        <taxon>Actinomycetales</taxon>
        <taxon>Actinomycetaceae</taxon>
        <taxon>Trueperella</taxon>
    </lineage>
</organism>
<protein>
    <submittedName>
        <fullName evidence="1">DUF808 domain-containing protein</fullName>
    </submittedName>
</protein>
<evidence type="ECO:0000313" key="2">
    <source>
        <dbReference type="Proteomes" id="UP000275951"/>
    </source>
</evidence>